<feature type="domain" description="Protein kinase" evidence="5">
    <location>
        <begin position="1"/>
        <end position="269"/>
    </location>
</feature>
<evidence type="ECO:0000259" key="5">
    <source>
        <dbReference type="PROSITE" id="PS50011"/>
    </source>
</evidence>
<dbReference type="InterPro" id="IPR008271">
    <property type="entry name" value="Ser/Thr_kinase_AS"/>
</dbReference>
<keyword evidence="1" id="KW-0808">Transferase</keyword>
<accession>A0A369KI05</accession>
<protein>
    <submittedName>
        <fullName evidence="6">Serine/threonine-protein kinase PknA</fullName>
    </submittedName>
</protein>
<dbReference type="PANTHER" id="PTHR43289:SF34">
    <property type="entry name" value="SERINE_THREONINE-PROTEIN KINASE YBDM-RELATED"/>
    <property type="match status" value="1"/>
</dbReference>
<evidence type="ECO:0000256" key="2">
    <source>
        <dbReference type="ARBA" id="ARBA00022741"/>
    </source>
</evidence>
<dbReference type="AlphaFoldDB" id="A0A369KI05"/>
<dbReference type="Pfam" id="PF00069">
    <property type="entry name" value="Pkinase"/>
    <property type="match status" value="1"/>
</dbReference>
<reference evidence="6 7" key="1">
    <citation type="submission" date="2018-07" db="EMBL/GenBank/DDBJ databases">
        <title>Comparative genomics of the Candidatus Parilichlamydiaceae reveals evidence of convergent evolution and genome reduction in the phylum Chlamydiae.</title>
        <authorList>
            <person name="Taylor-Brown A."/>
            <person name="Polkinghorne A."/>
        </authorList>
    </citation>
    <scope>NUCLEOTIDE SEQUENCE [LARGE SCALE GENOMIC DNA]</scope>
    <source>
        <strain evidence="6 7">Hat2</strain>
    </source>
</reference>
<dbReference type="GO" id="GO:0004674">
    <property type="term" value="F:protein serine/threonine kinase activity"/>
    <property type="evidence" value="ECO:0007669"/>
    <property type="project" value="TreeGrafter"/>
</dbReference>
<dbReference type="PROSITE" id="PS00108">
    <property type="entry name" value="PROTEIN_KINASE_ST"/>
    <property type="match status" value="1"/>
</dbReference>
<dbReference type="CDD" id="cd14014">
    <property type="entry name" value="STKc_PknB_like"/>
    <property type="match status" value="1"/>
</dbReference>
<dbReference type="Gene3D" id="3.30.200.20">
    <property type="entry name" value="Phosphorylase Kinase, domain 1"/>
    <property type="match status" value="1"/>
</dbReference>
<comment type="caution">
    <text evidence="6">The sequence shown here is derived from an EMBL/GenBank/DDBJ whole genome shotgun (WGS) entry which is preliminary data.</text>
</comment>
<keyword evidence="3 6" id="KW-0418">Kinase</keyword>
<dbReference type="GO" id="GO:0005524">
    <property type="term" value="F:ATP binding"/>
    <property type="evidence" value="ECO:0007669"/>
    <property type="project" value="UniProtKB-KW"/>
</dbReference>
<evidence type="ECO:0000256" key="4">
    <source>
        <dbReference type="ARBA" id="ARBA00022840"/>
    </source>
</evidence>
<dbReference type="InterPro" id="IPR000719">
    <property type="entry name" value="Prot_kinase_dom"/>
</dbReference>
<name>A0A369KI05_9BACT</name>
<evidence type="ECO:0000313" key="7">
    <source>
        <dbReference type="Proteomes" id="UP000253816"/>
    </source>
</evidence>
<proteinExistence type="predicted"/>
<keyword evidence="2" id="KW-0547">Nucleotide-binding</keyword>
<dbReference type="EMBL" id="QQBG01000017">
    <property type="protein sequence ID" value="RDB31423.1"/>
    <property type="molecule type" value="Genomic_DNA"/>
</dbReference>
<dbReference type="InterPro" id="IPR011009">
    <property type="entry name" value="Kinase-like_dom_sf"/>
</dbReference>
<organism evidence="6 7">
    <name type="scientific">Candidatus Similichlamydia laticola</name>
    <dbReference type="NCBI Taxonomy" id="2170265"/>
    <lineage>
        <taxon>Bacteria</taxon>
        <taxon>Pseudomonadati</taxon>
        <taxon>Chlamydiota</taxon>
        <taxon>Chlamydiia</taxon>
        <taxon>Parachlamydiales</taxon>
        <taxon>Candidatus Parilichlamydiaceae</taxon>
        <taxon>Candidatus Similichlamydia</taxon>
    </lineage>
</organism>
<sequence>MGEVYEAFDPVLGRKVALKRIRSDLSDRSHMRSRFLRERTILAGFSHASIIPIFEVGEESGMPYYTMPLVTGSNFKEHIRTHRHCRNLASISDLLRLFLDVCHGIAYVHQTGILHRDIKAENIMLSSSGQVVIIDWGLACPIQKGDKTSGAYADALLENSVTCLGKCPGTLNYIAPERLFQQATERSDIYSLGVLFYFILTGSLPFSRKRVREFKKKWKNEFWEDPRKIVSEFDIPDVLMRIVQKTLSKDVESRYHSVMDLIEDLHLFFEGITGSLLIQELSPKRKVDWELFKENLSLHEFDQRLPDKLVKGFLAKKSLKTTFRIEMDWDQTSNAYGFGIAFDLLEPEKGKCSFSSGCFLWLSFKSVMPSFLYHRGMILFEIPGADFSESNKGKLVIEVDDSHIHFSLGKGDRSSYPKIFPSMGSRFGFVCDSREIAMRSFRVYSNDLMLRQSCLKVPDSLLRSGAHDEALEEYRRIRGVLVGYDEAQEAHFKSGLVLLNRYMQSKFEYPEESGSLYQQIWDTFDSLRGNDFLLKHWIGKAFLYRLSGDPFEEANCLEFAYHLLKKPNDQFVFECLCLARAAQVLIEEEPIRARFLLMISRNFPERLLREDFQKSMMELRQKSLCLPFFDPFPWEAINRRELSFRQTVELSSILRDSVSISVLLEKYRFDSFLTADGIFCALYGLLILGEAEPTLQFIQGLDEEFLEQKFCSVSLKKVLALYTHFSSCNWDQFFGIFSNDPSLLHCPRFFFHFTSLLALSLMGHDRSSFRCHWTRSIWIQKNFYYYFLIYKPVFIQCPNLFIRVCDLLRRTNIDLPENGFFSLFSFLLTREKGASLSRVLPVHSAQDWKVKVVDRYIQFFENSQDQSTVLAQQLEYSGSSRTNRVSALFSLFSRKES</sequence>
<keyword evidence="4" id="KW-0067">ATP-binding</keyword>
<dbReference type="PROSITE" id="PS50011">
    <property type="entry name" value="PROTEIN_KINASE_DOM"/>
    <property type="match status" value="1"/>
</dbReference>
<keyword evidence="7" id="KW-1185">Reference proteome</keyword>
<dbReference type="PANTHER" id="PTHR43289">
    <property type="entry name" value="MITOGEN-ACTIVATED PROTEIN KINASE KINASE KINASE 20-RELATED"/>
    <property type="match status" value="1"/>
</dbReference>
<dbReference type="Gene3D" id="1.10.510.10">
    <property type="entry name" value="Transferase(Phosphotransferase) domain 1"/>
    <property type="match status" value="1"/>
</dbReference>
<dbReference type="SMART" id="SM00220">
    <property type="entry name" value="S_TKc"/>
    <property type="match status" value="1"/>
</dbReference>
<evidence type="ECO:0000256" key="1">
    <source>
        <dbReference type="ARBA" id="ARBA00022679"/>
    </source>
</evidence>
<evidence type="ECO:0000313" key="6">
    <source>
        <dbReference type="EMBL" id="RDB31423.1"/>
    </source>
</evidence>
<evidence type="ECO:0000256" key="3">
    <source>
        <dbReference type="ARBA" id="ARBA00022777"/>
    </source>
</evidence>
<dbReference type="Proteomes" id="UP000253816">
    <property type="component" value="Unassembled WGS sequence"/>
</dbReference>
<gene>
    <name evidence="6" type="ORF">HAT2_00472</name>
</gene>
<dbReference type="SUPFAM" id="SSF56112">
    <property type="entry name" value="Protein kinase-like (PK-like)"/>
    <property type="match status" value="1"/>
</dbReference>